<dbReference type="AlphaFoldDB" id="A0A2G8SA19"/>
<evidence type="ECO:0008006" key="3">
    <source>
        <dbReference type="Google" id="ProtNLM"/>
    </source>
</evidence>
<proteinExistence type="predicted"/>
<name>A0A2G8SA19_9APHY</name>
<organism evidence="1 2">
    <name type="scientific">Ganoderma sinense ZZ0214-1</name>
    <dbReference type="NCBI Taxonomy" id="1077348"/>
    <lineage>
        <taxon>Eukaryota</taxon>
        <taxon>Fungi</taxon>
        <taxon>Dikarya</taxon>
        <taxon>Basidiomycota</taxon>
        <taxon>Agaricomycotina</taxon>
        <taxon>Agaricomycetes</taxon>
        <taxon>Polyporales</taxon>
        <taxon>Polyporaceae</taxon>
        <taxon>Ganoderma</taxon>
    </lineage>
</organism>
<accession>A0A2G8SA19</accession>
<evidence type="ECO:0000313" key="2">
    <source>
        <dbReference type="Proteomes" id="UP000230002"/>
    </source>
</evidence>
<reference evidence="1 2" key="1">
    <citation type="journal article" date="2015" name="Sci. Rep.">
        <title>Chromosome-level genome map provides insights into diverse defense mechanisms in the medicinal fungus Ganoderma sinense.</title>
        <authorList>
            <person name="Zhu Y."/>
            <person name="Xu J."/>
            <person name="Sun C."/>
            <person name="Zhou S."/>
            <person name="Xu H."/>
            <person name="Nelson D.R."/>
            <person name="Qian J."/>
            <person name="Song J."/>
            <person name="Luo H."/>
            <person name="Xiang L."/>
            <person name="Li Y."/>
            <person name="Xu Z."/>
            <person name="Ji A."/>
            <person name="Wang L."/>
            <person name="Lu S."/>
            <person name="Hayward A."/>
            <person name="Sun W."/>
            <person name="Li X."/>
            <person name="Schwartz D.C."/>
            <person name="Wang Y."/>
            <person name="Chen S."/>
        </authorList>
    </citation>
    <scope>NUCLEOTIDE SEQUENCE [LARGE SCALE GENOMIC DNA]</scope>
    <source>
        <strain evidence="1 2">ZZ0214-1</strain>
    </source>
</reference>
<gene>
    <name evidence="1" type="ORF">GSI_07317</name>
</gene>
<dbReference type="EMBL" id="AYKW01000014">
    <property type="protein sequence ID" value="PIL30616.1"/>
    <property type="molecule type" value="Genomic_DNA"/>
</dbReference>
<dbReference type="Proteomes" id="UP000230002">
    <property type="component" value="Unassembled WGS sequence"/>
</dbReference>
<protein>
    <recommendedName>
        <fullName evidence="3">F-box domain-containing protein</fullName>
    </recommendedName>
</protein>
<sequence length="412" mass="45840">MEPEADVVQELVDTLPLLISLEYLGLGGVENLLELHTALTPAFCTLSTLRRIDFTGANNKACPLLVGLHAPLISASIDFRASDGQMLWDHLDVDEWERYHPTTLLNNFSSTLEELECVSWYTTPDNAVMPTQVYPNMQKLSIQLHQFPLCIEAFIRAFPNLTDLHVGAEDHRGDVETIHESHTANVAQQQALNSCGTWAHLEHFYGCLVDLHAIGLTSPIQRLTLDDRLDEGPQTEMLATMLRYARPSHLKVDAIAGTFLGDNTQGFISMLRDESASNLMNLDICIYFGKDDREKDLSAVIDNLVSALTSLPLKFLELEFVTSDLNPTPPEPTLTPAELSLQSLNMDALVARLESMQSLQAAHVLLRSSHHGGDSDWKGYERTITKGTECLAGWEQWESWVFGKNGLVLSQS</sequence>
<dbReference type="OrthoDB" id="2749514at2759"/>
<evidence type="ECO:0000313" key="1">
    <source>
        <dbReference type="EMBL" id="PIL30616.1"/>
    </source>
</evidence>
<keyword evidence="2" id="KW-1185">Reference proteome</keyword>
<comment type="caution">
    <text evidence="1">The sequence shown here is derived from an EMBL/GenBank/DDBJ whole genome shotgun (WGS) entry which is preliminary data.</text>
</comment>